<dbReference type="EMBL" id="CP042387">
    <property type="protein sequence ID" value="QEA43733.1"/>
    <property type="molecule type" value="Genomic_DNA"/>
</dbReference>
<evidence type="ECO:0000313" key="1">
    <source>
        <dbReference type="EMBL" id="QEA43733.1"/>
    </source>
</evidence>
<reference evidence="1 2" key="1">
    <citation type="submission" date="2019-06" db="EMBL/GenBank/DDBJ databases">
        <title>Genome analyses of bacteria isolated from kimchi.</title>
        <authorList>
            <person name="Lee S."/>
            <person name="Ahn S."/>
            <person name="Roh S."/>
        </authorList>
    </citation>
    <scope>NUCLEOTIDE SEQUENCE [LARGE SCALE GENOMIC DNA]</scope>
    <source>
        <strain evidence="1 2">CBA3625</strain>
    </source>
</reference>
<name>A0AAP9JAL1_LEULA</name>
<dbReference type="Gene3D" id="3.40.50.300">
    <property type="entry name" value="P-loop containing nucleotide triphosphate hydrolases"/>
    <property type="match status" value="1"/>
</dbReference>
<dbReference type="NCBIfam" id="NF005994">
    <property type="entry name" value="PRK08118.1"/>
    <property type="match status" value="1"/>
</dbReference>
<dbReference type="AlphaFoldDB" id="A0AAP9JAL1"/>
<proteinExistence type="predicted"/>
<sequence length="172" mass="20300">MTTHNKIMIIGCGGSGKSTLARKLSDKMDVPVFHLDALLWHDNWEMSSKDEQRHIINNVLDKDQWIIDGNYSATLDMRVTKADTIIFIDRSRVMCLYNVLKRYIHYKGRSRPDMHDNCPEKIDFEFVRWIWTFNKKRKPAIIKMLAAVQNTKNVVILKNNRQINYFLKSIQN</sequence>
<protein>
    <submittedName>
        <fullName evidence="1">DNA topology modulation protein</fullName>
    </submittedName>
</protein>
<dbReference type="RefSeq" id="WP_147000859.1">
    <property type="nucleotide sequence ID" value="NZ_CP042387.1"/>
</dbReference>
<dbReference type="InterPro" id="IPR052922">
    <property type="entry name" value="Cytidylate_Kinase-2"/>
</dbReference>
<dbReference type="PANTHER" id="PTHR37816">
    <property type="entry name" value="YALI0E33011P"/>
    <property type="match status" value="1"/>
</dbReference>
<accession>A0AAP9JAL1</accession>
<evidence type="ECO:0000313" key="2">
    <source>
        <dbReference type="Proteomes" id="UP000321298"/>
    </source>
</evidence>
<dbReference type="PANTHER" id="PTHR37816:SF3">
    <property type="entry name" value="MODULATES DNA TOPOLOGY"/>
    <property type="match status" value="1"/>
</dbReference>
<gene>
    <name evidence="1" type="ORF">FGL83_03055</name>
</gene>
<dbReference type="GeneID" id="66531158"/>
<keyword evidence="2" id="KW-1185">Reference proteome</keyword>
<dbReference type="InterPro" id="IPR027417">
    <property type="entry name" value="P-loop_NTPase"/>
</dbReference>
<dbReference type="Proteomes" id="UP000321298">
    <property type="component" value="Chromosome"/>
</dbReference>
<dbReference type="SUPFAM" id="SSF52540">
    <property type="entry name" value="P-loop containing nucleoside triphosphate hydrolases"/>
    <property type="match status" value="1"/>
</dbReference>
<organism evidence="1 2">
    <name type="scientific">Leuconostoc lactis</name>
    <dbReference type="NCBI Taxonomy" id="1246"/>
    <lineage>
        <taxon>Bacteria</taxon>
        <taxon>Bacillati</taxon>
        <taxon>Bacillota</taxon>
        <taxon>Bacilli</taxon>
        <taxon>Lactobacillales</taxon>
        <taxon>Lactobacillaceae</taxon>
        <taxon>Leuconostoc</taxon>
    </lineage>
</organism>